<dbReference type="Proteomes" id="UP001345963">
    <property type="component" value="Unassembled WGS sequence"/>
</dbReference>
<protein>
    <recommendedName>
        <fullName evidence="1">PH domain-containing protein</fullName>
    </recommendedName>
</protein>
<accession>A0ABU7A2Q7</accession>
<gene>
    <name evidence="2" type="ORF">ATANTOWER_021971</name>
</gene>
<dbReference type="PROSITE" id="PS50003">
    <property type="entry name" value="PH_DOMAIN"/>
    <property type="match status" value="1"/>
</dbReference>
<dbReference type="PANTHER" id="PTHR45845">
    <property type="entry name" value="RHO GUANINE NUCLEOTIDE EXCHANGE FACTOR-RELATED"/>
    <property type="match status" value="1"/>
</dbReference>
<organism evidence="2 3">
    <name type="scientific">Ataeniobius toweri</name>
    <dbReference type="NCBI Taxonomy" id="208326"/>
    <lineage>
        <taxon>Eukaryota</taxon>
        <taxon>Metazoa</taxon>
        <taxon>Chordata</taxon>
        <taxon>Craniata</taxon>
        <taxon>Vertebrata</taxon>
        <taxon>Euteleostomi</taxon>
        <taxon>Actinopterygii</taxon>
        <taxon>Neopterygii</taxon>
        <taxon>Teleostei</taxon>
        <taxon>Neoteleostei</taxon>
        <taxon>Acanthomorphata</taxon>
        <taxon>Ovalentaria</taxon>
        <taxon>Atherinomorphae</taxon>
        <taxon>Cyprinodontiformes</taxon>
        <taxon>Goodeidae</taxon>
        <taxon>Ataeniobius</taxon>
    </lineage>
</organism>
<reference evidence="2 3" key="1">
    <citation type="submission" date="2021-07" db="EMBL/GenBank/DDBJ databases">
        <authorList>
            <person name="Palmer J.M."/>
        </authorList>
    </citation>
    <scope>NUCLEOTIDE SEQUENCE [LARGE SCALE GENOMIC DNA]</scope>
    <source>
        <strain evidence="2 3">AT_MEX2019</strain>
        <tissue evidence="2">Muscle</tissue>
    </source>
</reference>
<proteinExistence type="predicted"/>
<evidence type="ECO:0000259" key="1">
    <source>
        <dbReference type="PROSITE" id="PS50003"/>
    </source>
</evidence>
<dbReference type="InterPro" id="IPR052231">
    <property type="entry name" value="Rho_GEF_signaling-related"/>
</dbReference>
<dbReference type="Pfam" id="PF22697">
    <property type="entry name" value="SOS1_NGEF_PH"/>
    <property type="match status" value="1"/>
</dbReference>
<dbReference type="InterPro" id="IPR001849">
    <property type="entry name" value="PH_domain"/>
</dbReference>
<dbReference type="PANTHER" id="PTHR45845:SF2">
    <property type="entry name" value="RIKEN CDNA D630003M21 GENE"/>
    <property type="match status" value="1"/>
</dbReference>
<dbReference type="InterPro" id="IPR055251">
    <property type="entry name" value="SOS1_NGEF_PH"/>
</dbReference>
<evidence type="ECO:0000313" key="2">
    <source>
        <dbReference type="EMBL" id="MED6232126.1"/>
    </source>
</evidence>
<keyword evidence="3" id="KW-1185">Reference proteome</keyword>
<name>A0ABU7A2Q7_9TELE</name>
<evidence type="ECO:0000313" key="3">
    <source>
        <dbReference type="Proteomes" id="UP001345963"/>
    </source>
</evidence>
<sequence length="112" mass="12618">TNDIGMTHNSGVSGLCFEIWFRRRKSEDTYTLKASSTEVKKAWTTDLERILWNQAAHSRVCVPDLRLQERVFMGMGRSPFMDIQPSDAAICDRAVSCVLPGRSKKLAPLTTL</sequence>
<dbReference type="EMBL" id="JAHUTI010000476">
    <property type="protein sequence ID" value="MED6232126.1"/>
    <property type="molecule type" value="Genomic_DNA"/>
</dbReference>
<dbReference type="Gene3D" id="2.30.29.30">
    <property type="entry name" value="Pleckstrin-homology domain (PH domain)/Phosphotyrosine-binding domain (PTB)"/>
    <property type="match status" value="1"/>
</dbReference>
<dbReference type="SUPFAM" id="SSF50729">
    <property type="entry name" value="PH domain-like"/>
    <property type="match status" value="1"/>
</dbReference>
<comment type="caution">
    <text evidence="2">The sequence shown here is derived from an EMBL/GenBank/DDBJ whole genome shotgun (WGS) entry which is preliminary data.</text>
</comment>
<feature type="domain" description="PH" evidence="1">
    <location>
        <begin position="1"/>
        <end position="52"/>
    </location>
</feature>
<dbReference type="InterPro" id="IPR011993">
    <property type="entry name" value="PH-like_dom_sf"/>
</dbReference>
<feature type="non-terminal residue" evidence="2">
    <location>
        <position position="1"/>
    </location>
</feature>